<dbReference type="EMBL" id="RDQH01000329">
    <property type="protein sequence ID" value="RXI04761.1"/>
    <property type="molecule type" value="Genomic_DNA"/>
</dbReference>
<reference evidence="2 3" key="1">
    <citation type="submission" date="2018-10" db="EMBL/GenBank/DDBJ databases">
        <title>A high-quality apple genome assembly.</title>
        <authorList>
            <person name="Hu J."/>
        </authorList>
    </citation>
    <scope>NUCLEOTIDE SEQUENCE [LARGE SCALE GENOMIC DNA]</scope>
    <source>
        <strain evidence="3">cv. HFTH1</strain>
        <tissue evidence="2">Young leaf</tissue>
    </source>
</reference>
<organism evidence="2 3">
    <name type="scientific">Malus domestica</name>
    <name type="common">Apple</name>
    <name type="synonym">Pyrus malus</name>
    <dbReference type="NCBI Taxonomy" id="3750"/>
    <lineage>
        <taxon>Eukaryota</taxon>
        <taxon>Viridiplantae</taxon>
        <taxon>Streptophyta</taxon>
        <taxon>Embryophyta</taxon>
        <taxon>Tracheophyta</taxon>
        <taxon>Spermatophyta</taxon>
        <taxon>Magnoliopsida</taxon>
        <taxon>eudicotyledons</taxon>
        <taxon>Gunneridae</taxon>
        <taxon>Pentapetalae</taxon>
        <taxon>rosids</taxon>
        <taxon>fabids</taxon>
        <taxon>Rosales</taxon>
        <taxon>Rosaceae</taxon>
        <taxon>Amygdaloideae</taxon>
        <taxon>Maleae</taxon>
        <taxon>Malus</taxon>
    </lineage>
</organism>
<keyword evidence="1" id="KW-1133">Transmembrane helix</keyword>
<evidence type="ECO:0000313" key="3">
    <source>
        <dbReference type="Proteomes" id="UP000290289"/>
    </source>
</evidence>
<keyword evidence="1" id="KW-0812">Transmembrane</keyword>
<dbReference type="Proteomes" id="UP000290289">
    <property type="component" value="Chromosome 3"/>
</dbReference>
<evidence type="ECO:0000313" key="2">
    <source>
        <dbReference type="EMBL" id="RXI04761.1"/>
    </source>
</evidence>
<dbReference type="AlphaFoldDB" id="A0A498KBF1"/>
<keyword evidence="1" id="KW-0472">Membrane</keyword>
<sequence>MASSSSNFAELELYLAVKRTSSPPLRHSPSVISSTIPSVIFLMGFGSWVRIQIRSEPFSQIFPNPHVGYNRYSLEDLLKVLNEMLGRGMKKMTKIRL</sequence>
<comment type="caution">
    <text evidence="2">The sequence shown here is derived from an EMBL/GenBank/DDBJ whole genome shotgun (WGS) entry which is preliminary data.</text>
</comment>
<evidence type="ECO:0000256" key="1">
    <source>
        <dbReference type="SAM" id="Phobius"/>
    </source>
</evidence>
<feature type="transmembrane region" description="Helical" evidence="1">
    <location>
        <begin position="31"/>
        <end position="51"/>
    </location>
</feature>
<keyword evidence="3" id="KW-1185">Reference proteome</keyword>
<gene>
    <name evidence="2" type="ORF">DVH24_039035</name>
</gene>
<proteinExistence type="predicted"/>
<name>A0A498KBF1_MALDO</name>
<accession>A0A498KBF1</accession>
<protein>
    <submittedName>
        <fullName evidence="2">Uncharacterized protein</fullName>
    </submittedName>
</protein>